<sequence>MSGVFILAFVLTAIHFKLIVWYRKEEYLTDPSISSIIDNMFKRQKPEIRNAGYEELNLNFRPILTILVIADLVFRYAI</sequence>
<dbReference type="KEGG" id="mhor:MSHOH_3163"/>
<name>A0A0E3SF27_9EURY</name>
<evidence type="ECO:0000313" key="2">
    <source>
        <dbReference type="Proteomes" id="UP000033101"/>
    </source>
</evidence>
<dbReference type="EMBL" id="CP009516">
    <property type="protein sequence ID" value="AKB79646.1"/>
    <property type="molecule type" value="Genomic_DNA"/>
</dbReference>
<protein>
    <submittedName>
        <fullName evidence="1">Uncharacterized protein</fullName>
    </submittedName>
</protein>
<dbReference type="GeneID" id="43868987"/>
<dbReference type="HOGENOM" id="CLU_2613652_0_0_2"/>
<dbReference type="Proteomes" id="UP000033101">
    <property type="component" value="Chromosome"/>
</dbReference>
<accession>A0A0E3SF27</accession>
<gene>
    <name evidence="1" type="ORF">MSHOH_3163</name>
</gene>
<dbReference type="AlphaFoldDB" id="A0A0E3SF27"/>
<proteinExistence type="predicted"/>
<evidence type="ECO:0000313" key="1">
    <source>
        <dbReference type="EMBL" id="AKB79646.1"/>
    </source>
</evidence>
<dbReference type="RefSeq" id="WP_239451030.1">
    <property type="nucleotide sequence ID" value="NZ_CP009516.1"/>
</dbReference>
<dbReference type="PATRIC" id="fig|1434110.4.peg.4075"/>
<organism evidence="1 2">
    <name type="scientific">Methanosarcina horonobensis HB-1 = JCM 15518</name>
    <dbReference type="NCBI Taxonomy" id="1434110"/>
    <lineage>
        <taxon>Archaea</taxon>
        <taxon>Methanobacteriati</taxon>
        <taxon>Methanobacteriota</taxon>
        <taxon>Stenosarchaea group</taxon>
        <taxon>Methanomicrobia</taxon>
        <taxon>Methanosarcinales</taxon>
        <taxon>Methanosarcinaceae</taxon>
        <taxon>Methanosarcina</taxon>
    </lineage>
</organism>
<keyword evidence="2" id="KW-1185">Reference proteome</keyword>
<reference evidence="1 2" key="1">
    <citation type="submission" date="2014-07" db="EMBL/GenBank/DDBJ databases">
        <title>Methanogenic archaea and the global carbon cycle.</title>
        <authorList>
            <person name="Henriksen J.R."/>
            <person name="Luke J."/>
            <person name="Reinhart S."/>
            <person name="Benedict M.N."/>
            <person name="Youngblut N.D."/>
            <person name="Metcalf M.E."/>
            <person name="Whitaker R.J."/>
            <person name="Metcalf W.W."/>
        </authorList>
    </citation>
    <scope>NUCLEOTIDE SEQUENCE [LARGE SCALE GENOMIC DNA]</scope>
    <source>
        <strain evidence="1 2">HB-1</strain>
    </source>
</reference>